<organism evidence="1 2">
    <name type="scientific">Winogradskyella alexanderae</name>
    <dbReference type="NCBI Taxonomy" id="2877123"/>
    <lineage>
        <taxon>Bacteria</taxon>
        <taxon>Pseudomonadati</taxon>
        <taxon>Bacteroidota</taxon>
        <taxon>Flavobacteriia</taxon>
        <taxon>Flavobacteriales</taxon>
        <taxon>Flavobacteriaceae</taxon>
        <taxon>Winogradskyella</taxon>
    </lineage>
</organism>
<dbReference type="EMBL" id="JAIUJR010000009">
    <property type="protein sequence ID" value="MCA0133542.1"/>
    <property type="molecule type" value="Genomic_DNA"/>
</dbReference>
<dbReference type="Proteomes" id="UP001198901">
    <property type="component" value="Unassembled WGS sequence"/>
</dbReference>
<dbReference type="RefSeq" id="WP_224530669.1">
    <property type="nucleotide sequence ID" value="NZ_JAIUJR010000009.1"/>
</dbReference>
<name>A0ABS7XU35_9FLAO</name>
<proteinExistence type="predicted"/>
<dbReference type="Gene3D" id="3.40.50.1820">
    <property type="entry name" value="alpha/beta hydrolase"/>
    <property type="match status" value="1"/>
</dbReference>
<keyword evidence="1" id="KW-0378">Hydrolase</keyword>
<protein>
    <submittedName>
        <fullName evidence="1">Alpha/beta hydrolase</fullName>
    </submittedName>
</protein>
<dbReference type="InterPro" id="IPR029058">
    <property type="entry name" value="AB_hydrolase_fold"/>
</dbReference>
<gene>
    <name evidence="1" type="ORF">LBU54_13175</name>
</gene>
<comment type="caution">
    <text evidence="1">The sequence shown here is derived from an EMBL/GenBank/DDBJ whole genome shotgun (WGS) entry which is preliminary data.</text>
</comment>
<reference evidence="2" key="1">
    <citation type="submission" date="2023-07" db="EMBL/GenBank/DDBJ databases">
        <authorList>
            <person name="Yue Y."/>
        </authorList>
    </citation>
    <scope>NUCLEOTIDE SEQUENCE [LARGE SCALE GENOMIC DNA]</scope>
    <source>
        <strain evidence="2">D23</strain>
    </source>
</reference>
<sequence>MEQTQVLYRIFTRLVTALGVLNGLSLNKAKELTIKHFKGHLYEEDIKALINSIDTDEHEDIEELFDETILICDELGASRDYLTLVKVIERVAKAISEGHDPEEYKYTNSIVERFKKDIHIINKKIPLPPLFNMVMESRSLIEWSSIYALYPFIPKRIKGDGRPVLLVPPYLGDDFSTSFVRKYLKSLGFTTYKWQLGFNMVKSHYIPRLEEKLADIYEEHQQKVSIVGWSGGGIFAKIMANRHPDQIEQIITIGSPVWGVMDMKTPVYGVLEFFRGKSLKERNERFLAELEPVPQLPVTCIYTKTDGLIPWKHCMEAATLRKDIKNIEVFGSHSGLGANVSVLLVTANMLSANIQGKKIRDVGSNIERYLYPNFWKKARRVFKAKRALAQAAKQ</sequence>
<dbReference type="GO" id="GO:0016787">
    <property type="term" value="F:hydrolase activity"/>
    <property type="evidence" value="ECO:0007669"/>
    <property type="project" value="UniProtKB-KW"/>
</dbReference>
<evidence type="ECO:0000313" key="2">
    <source>
        <dbReference type="Proteomes" id="UP001198901"/>
    </source>
</evidence>
<accession>A0ABS7XU35</accession>
<keyword evidence="2" id="KW-1185">Reference proteome</keyword>
<dbReference type="SUPFAM" id="SSF53474">
    <property type="entry name" value="alpha/beta-Hydrolases"/>
    <property type="match status" value="1"/>
</dbReference>
<evidence type="ECO:0000313" key="1">
    <source>
        <dbReference type="EMBL" id="MCA0133542.1"/>
    </source>
</evidence>